<dbReference type="GO" id="GO:0005829">
    <property type="term" value="C:cytosol"/>
    <property type="evidence" value="ECO:0007669"/>
    <property type="project" value="TreeGrafter"/>
</dbReference>
<name>A0A516Q2U6_9ACTN</name>
<dbReference type="GO" id="GO:0004775">
    <property type="term" value="F:succinate-CoA ligase (ADP-forming) activity"/>
    <property type="evidence" value="ECO:0007669"/>
    <property type="project" value="TreeGrafter"/>
</dbReference>
<dbReference type="AlphaFoldDB" id="A0A516Q2U6"/>
<dbReference type="GO" id="GO:0009361">
    <property type="term" value="C:succinate-CoA ligase complex (ADP-forming)"/>
    <property type="evidence" value="ECO:0007669"/>
    <property type="project" value="TreeGrafter"/>
</dbReference>
<dbReference type="EMBL" id="CP041692">
    <property type="protein sequence ID" value="QDP97755.1"/>
    <property type="molecule type" value="Genomic_DNA"/>
</dbReference>
<dbReference type="PANTHER" id="PTHR11117:SF24">
    <property type="entry name" value="PROTEIN FDRA"/>
    <property type="match status" value="1"/>
</dbReference>
<dbReference type="SUPFAM" id="SSF52210">
    <property type="entry name" value="Succinyl-CoA synthetase domains"/>
    <property type="match status" value="2"/>
</dbReference>
<accession>A0A516Q2U6</accession>
<feature type="domain" description="ATP-citrate synthase/succinyl-CoA ligase C-terminal" evidence="1">
    <location>
        <begin position="330"/>
        <end position="486"/>
    </location>
</feature>
<dbReference type="PANTHER" id="PTHR11117">
    <property type="entry name" value="SUCCINYL-COA LIGASE SUBUNIT ALPHA"/>
    <property type="match status" value="1"/>
</dbReference>
<evidence type="ECO:0000259" key="1">
    <source>
        <dbReference type="Pfam" id="PF00549"/>
    </source>
</evidence>
<proteinExistence type="predicted"/>
<protein>
    <submittedName>
        <fullName evidence="3">Acyl-CoA synthetase FdrA</fullName>
    </submittedName>
</protein>
<dbReference type="InterPro" id="IPR003781">
    <property type="entry name" value="CoA-bd"/>
</dbReference>
<evidence type="ECO:0000313" key="4">
    <source>
        <dbReference type="Proteomes" id="UP000319263"/>
    </source>
</evidence>
<dbReference type="InterPro" id="IPR016102">
    <property type="entry name" value="Succinyl-CoA_synth-like"/>
</dbReference>
<dbReference type="OrthoDB" id="5580580at2"/>
<dbReference type="Pfam" id="PF02629">
    <property type="entry name" value="CoA_binding"/>
    <property type="match status" value="1"/>
</dbReference>
<dbReference type="KEGG" id="mik:FOE78_19220"/>
<evidence type="ECO:0000259" key="2">
    <source>
        <dbReference type="Pfam" id="PF02629"/>
    </source>
</evidence>
<dbReference type="Gene3D" id="3.40.50.720">
    <property type="entry name" value="NAD(P)-binding Rossmann-like Domain"/>
    <property type="match status" value="1"/>
</dbReference>
<dbReference type="NCBIfam" id="NF004760">
    <property type="entry name" value="PRK06091.1"/>
    <property type="match status" value="1"/>
</dbReference>
<dbReference type="Proteomes" id="UP000319263">
    <property type="component" value="Chromosome"/>
</dbReference>
<dbReference type="InterPro" id="IPR005811">
    <property type="entry name" value="SUCC_ACL_C"/>
</dbReference>
<keyword evidence="4" id="KW-1185">Reference proteome</keyword>
<dbReference type="GO" id="GO:0006099">
    <property type="term" value="P:tricarboxylic acid cycle"/>
    <property type="evidence" value="ECO:0007669"/>
    <property type="project" value="TreeGrafter"/>
</dbReference>
<dbReference type="GO" id="GO:0004776">
    <property type="term" value="F:succinate-CoA ligase (GDP-forming) activity"/>
    <property type="evidence" value="ECO:0007669"/>
    <property type="project" value="TreeGrafter"/>
</dbReference>
<feature type="domain" description="CoA-binding" evidence="2">
    <location>
        <begin position="189"/>
        <end position="284"/>
    </location>
</feature>
<organism evidence="3 4">
    <name type="scientific">Microlunatus elymi</name>
    <dbReference type="NCBI Taxonomy" id="2596828"/>
    <lineage>
        <taxon>Bacteria</taxon>
        <taxon>Bacillati</taxon>
        <taxon>Actinomycetota</taxon>
        <taxon>Actinomycetes</taxon>
        <taxon>Propionibacteriales</taxon>
        <taxon>Propionibacteriaceae</taxon>
        <taxon>Microlunatus</taxon>
    </lineage>
</organism>
<gene>
    <name evidence="3" type="primary">fdrA</name>
    <name evidence="3" type="ORF">FOE78_19220</name>
</gene>
<reference evidence="3 4" key="1">
    <citation type="submission" date="2019-07" db="EMBL/GenBank/DDBJ databases">
        <title>Microlunatus dokdonensis sp. nov. isolated from the rhizospheric soil of the wild plant Elymus tsukushiensis.</title>
        <authorList>
            <person name="Ghim S.-Y."/>
            <person name="Hwang Y.-J."/>
            <person name="Son J.-S."/>
            <person name="Shin J.-H."/>
        </authorList>
    </citation>
    <scope>NUCLEOTIDE SEQUENCE [LARGE SCALE GENOMIC DNA]</scope>
    <source>
        <strain evidence="3 4">KUDC0627</strain>
    </source>
</reference>
<sequence>MLKIVIKPNQYSDSVSLMLLSKKLTDLDGVDQVSVMMGSPANREILAATGFDGPELEQAGPGDLVVGVIAQSDEAVENVLGRIDEELSAQSASRRSTGIQGVRSLSRALTKSPDAELALVSIPGDHVAGQVDALLDANLDVMIFSDNVTIDDEVRLKTKARDRGLMVMGPDCGTSSLGGIPLAFANSTRKGSIGIVGASGTGTQEVMIQIDRLGGGISHAIGLGGRDLSSEVGGITCLQAMSALDADLNTDTIVIVTKPPAAEVRARVEQAAAQLSKPVVALFLGERPQTDRAGNIHFAWTLDEAAAKAVELTGTAGFAPATGQRNLVGLYTGGTLASEAAMLVRDSFDLPALDPHHPNGMILDHDGFQVIDLGDDVYTRGRPHPMIDPSSRTDHMPQVFDDPATAVVLLDLVLGYGATDDPAGAVAVPIREGLERAQAAGRAIKVVASICGTDRDAQNLQQQKDILTEAGVTVLASNAAAVRHAISLIESARAGHADAVADADQQPVPARIADLLDGPPKIINVGLRSFATDLADAGAAVTQYDWSPIAGGDPRLARLVSLLANR</sequence>
<evidence type="ECO:0000313" key="3">
    <source>
        <dbReference type="EMBL" id="QDP97755.1"/>
    </source>
</evidence>
<dbReference type="Gene3D" id="3.40.50.261">
    <property type="entry name" value="Succinyl-CoA synthetase domains"/>
    <property type="match status" value="2"/>
</dbReference>
<dbReference type="Pfam" id="PF00549">
    <property type="entry name" value="Ligase_CoA"/>
    <property type="match status" value="1"/>
</dbReference>